<evidence type="ECO:0000313" key="2">
    <source>
        <dbReference type="Proteomes" id="UP000319578"/>
    </source>
</evidence>
<accession>A0ABQ0TTR3</accession>
<dbReference type="Proteomes" id="UP000319578">
    <property type="component" value="Unassembled WGS sequence"/>
</dbReference>
<evidence type="ECO:0000313" key="1">
    <source>
        <dbReference type="EMBL" id="GED71161.1"/>
    </source>
</evidence>
<dbReference type="RefSeq" id="WP_255323555.1">
    <property type="nucleotide sequence ID" value="NZ_BJON01000019.1"/>
</dbReference>
<dbReference type="EMBL" id="BJON01000019">
    <property type="protein sequence ID" value="GED71161.1"/>
    <property type="molecule type" value="Genomic_DNA"/>
</dbReference>
<reference evidence="1 2" key="1">
    <citation type="submission" date="2019-06" db="EMBL/GenBank/DDBJ databases">
        <title>Whole genome shotgun sequence of Brevibacillus reuszeri NBRC 15719.</title>
        <authorList>
            <person name="Hosoyama A."/>
            <person name="Uohara A."/>
            <person name="Ohji S."/>
            <person name="Ichikawa N."/>
        </authorList>
    </citation>
    <scope>NUCLEOTIDE SEQUENCE [LARGE SCALE GENOMIC DNA]</scope>
    <source>
        <strain evidence="1 2">NBRC 15719</strain>
    </source>
</reference>
<dbReference type="NCBIfam" id="NF040910">
    <property type="entry name" value="CD1375_fam"/>
    <property type="match status" value="1"/>
</dbReference>
<sequence>MVMVCVSLIVNGRRTFDQIPVNLQDDVKADLKAMGLGTDGKPLA</sequence>
<protein>
    <submittedName>
        <fullName evidence="1">Uncharacterized protein</fullName>
    </submittedName>
</protein>
<organism evidence="1 2">
    <name type="scientific">Brevibacillus reuszeri</name>
    <dbReference type="NCBI Taxonomy" id="54915"/>
    <lineage>
        <taxon>Bacteria</taxon>
        <taxon>Bacillati</taxon>
        <taxon>Bacillota</taxon>
        <taxon>Bacilli</taxon>
        <taxon>Bacillales</taxon>
        <taxon>Paenibacillaceae</taxon>
        <taxon>Brevibacillus</taxon>
    </lineage>
</organism>
<keyword evidence="2" id="KW-1185">Reference proteome</keyword>
<gene>
    <name evidence="1" type="ORF">BRE01_48630</name>
</gene>
<comment type="caution">
    <text evidence="1">The sequence shown here is derived from an EMBL/GenBank/DDBJ whole genome shotgun (WGS) entry which is preliminary data.</text>
</comment>
<name>A0ABQ0TTR3_9BACL</name>
<proteinExistence type="predicted"/>
<dbReference type="InterPro" id="IPR047907">
    <property type="entry name" value="CD1375-like"/>
</dbReference>